<proteinExistence type="predicted"/>
<dbReference type="AlphaFoldDB" id="A0A834Z9U7"/>
<evidence type="ECO:0000313" key="4">
    <source>
        <dbReference type="Proteomes" id="UP000655225"/>
    </source>
</evidence>
<evidence type="ECO:0000313" key="3">
    <source>
        <dbReference type="EMBL" id="KAF8404094.1"/>
    </source>
</evidence>
<dbReference type="PANTHER" id="PTHR35295">
    <property type="entry name" value="DNA LIGASE-LIKE PROTEIN"/>
    <property type="match status" value="1"/>
</dbReference>
<comment type="caution">
    <text evidence="3">The sequence shown here is derived from an EMBL/GenBank/DDBJ whole genome shotgun (WGS) entry which is preliminary data.</text>
</comment>
<dbReference type="EMBL" id="JABCRI010000006">
    <property type="protein sequence ID" value="KAF8404094.1"/>
    <property type="molecule type" value="Genomic_DNA"/>
</dbReference>
<feature type="compositionally biased region" description="Basic and acidic residues" evidence="2">
    <location>
        <begin position="1"/>
        <end position="20"/>
    </location>
</feature>
<accession>A0A834Z9U7</accession>
<keyword evidence="4" id="KW-1185">Reference proteome</keyword>
<feature type="region of interest" description="Disordered" evidence="2">
    <location>
        <begin position="1"/>
        <end position="76"/>
    </location>
</feature>
<evidence type="ECO:0000256" key="1">
    <source>
        <dbReference type="SAM" id="Coils"/>
    </source>
</evidence>
<organism evidence="3 4">
    <name type="scientific">Tetracentron sinense</name>
    <name type="common">Spur-leaf</name>
    <dbReference type="NCBI Taxonomy" id="13715"/>
    <lineage>
        <taxon>Eukaryota</taxon>
        <taxon>Viridiplantae</taxon>
        <taxon>Streptophyta</taxon>
        <taxon>Embryophyta</taxon>
        <taxon>Tracheophyta</taxon>
        <taxon>Spermatophyta</taxon>
        <taxon>Magnoliopsida</taxon>
        <taxon>Trochodendrales</taxon>
        <taxon>Trochodendraceae</taxon>
        <taxon>Tetracentron</taxon>
    </lineage>
</organism>
<gene>
    <name evidence="3" type="ORF">HHK36_008974</name>
</gene>
<feature type="compositionally biased region" description="Low complexity" evidence="2">
    <location>
        <begin position="21"/>
        <end position="30"/>
    </location>
</feature>
<evidence type="ECO:0000256" key="2">
    <source>
        <dbReference type="SAM" id="MobiDB-lite"/>
    </source>
</evidence>
<dbReference type="PANTHER" id="PTHR35295:SF1">
    <property type="entry name" value="DNA LIGASE-LIKE PROTEIN"/>
    <property type="match status" value="1"/>
</dbReference>
<keyword evidence="1" id="KW-0175">Coiled coil</keyword>
<reference evidence="3 4" key="1">
    <citation type="submission" date="2020-04" db="EMBL/GenBank/DDBJ databases">
        <title>Plant Genome Project.</title>
        <authorList>
            <person name="Zhang R.-G."/>
        </authorList>
    </citation>
    <scope>NUCLEOTIDE SEQUENCE [LARGE SCALE GENOMIC DNA]</scope>
    <source>
        <strain evidence="3">YNK0</strain>
        <tissue evidence="3">Leaf</tissue>
    </source>
</reference>
<dbReference type="Proteomes" id="UP000655225">
    <property type="component" value="Unassembled WGS sequence"/>
</dbReference>
<sequence>MKYKRSEKPFSSFEKQKHSSELLSSLSLSLPTEQKQSIRETEMSAVKGSSKRRGKVSDDLISEKRKRDEDFDPDLSSDIKGIISALHQIRDKAQKDGQKKNEETISSVASEVKSMLDDSKSKLEKERQSFVKALTKSSKECECSLKNESAKFQAAHEKFSKEKEAHLHSFKDILSKFEDEKEKLLTRYEQQRKREKAMLSELEKACLVKIAAAESSLKKKKQDDKSFSILRKSLGSFLDCASDEDFPLDD</sequence>
<dbReference type="OrthoDB" id="1897584at2759"/>
<name>A0A834Z9U7_TETSI</name>
<feature type="compositionally biased region" description="Basic and acidic residues" evidence="2">
    <location>
        <begin position="55"/>
        <end position="69"/>
    </location>
</feature>
<feature type="coiled-coil region" evidence="1">
    <location>
        <begin position="174"/>
        <end position="205"/>
    </location>
</feature>
<dbReference type="OMA" id="TMISEHE"/>
<protein>
    <submittedName>
        <fullName evidence="3">Uncharacterized protein</fullName>
    </submittedName>
</protein>